<name>A0A8J3EHN0_9RHOB</name>
<dbReference type="Proteomes" id="UP000617145">
    <property type="component" value="Unassembled WGS sequence"/>
</dbReference>
<gene>
    <name evidence="1" type="ORF">GCM10011415_25230</name>
</gene>
<sequence>MCFDNGNLRRGSSNPFSRVVEFDPKTMEISWSYCDANAPCFFSPYMGGVQRLWNGNTLICESTFGRLFEITPGGDVVWEYVIPDFAEYPTPLNHFIAGRHNSCFRAHRYHVSRIPWM</sequence>
<dbReference type="PANTHER" id="PTHR35340:SF5">
    <property type="entry name" value="ASST-DOMAIN-CONTAINING PROTEIN"/>
    <property type="match status" value="1"/>
</dbReference>
<dbReference type="InterPro" id="IPR053143">
    <property type="entry name" value="Arylsulfate_ST"/>
</dbReference>
<evidence type="ECO:0000313" key="2">
    <source>
        <dbReference type="Proteomes" id="UP000617145"/>
    </source>
</evidence>
<evidence type="ECO:0000313" key="1">
    <source>
        <dbReference type="EMBL" id="GGG75605.1"/>
    </source>
</evidence>
<proteinExistence type="predicted"/>
<evidence type="ECO:0008006" key="3">
    <source>
        <dbReference type="Google" id="ProtNLM"/>
    </source>
</evidence>
<protein>
    <recommendedName>
        <fullName evidence="3">PQQ-like domain-containing protein</fullName>
    </recommendedName>
</protein>
<dbReference type="PANTHER" id="PTHR35340">
    <property type="entry name" value="PQQ ENZYME REPEAT PROTEIN-RELATED"/>
    <property type="match status" value="1"/>
</dbReference>
<reference evidence="1" key="1">
    <citation type="journal article" date="2014" name="Int. J. Syst. Evol. Microbiol.">
        <title>Complete genome sequence of Corynebacterium casei LMG S-19264T (=DSM 44701T), isolated from a smear-ripened cheese.</title>
        <authorList>
            <consortium name="US DOE Joint Genome Institute (JGI-PGF)"/>
            <person name="Walter F."/>
            <person name="Albersmeier A."/>
            <person name="Kalinowski J."/>
            <person name="Ruckert C."/>
        </authorList>
    </citation>
    <scope>NUCLEOTIDE SEQUENCE</scope>
    <source>
        <strain evidence="1">CGMCC 1.15762</strain>
    </source>
</reference>
<comment type="caution">
    <text evidence="1">The sequence shown here is derived from an EMBL/GenBank/DDBJ whole genome shotgun (WGS) entry which is preliminary data.</text>
</comment>
<keyword evidence="2" id="KW-1185">Reference proteome</keyword>
<reference evidence="1" key="2">
    <citation type="submission" date="2020-09" db="EMBL/GenBank/DDBJ databases">
        <authorList>
            <person name="Sun Q."/>
            <person name="Zhou Y."/>
        </authorList>
    </citation>
    <scope>NUCLEOTIDE SEQUENCE</scope>
    <source>
        <strain evidence="1">CGMCC 1.15762</strain>
    </source>
</reference>
<organism evidence="1 2">
    <name type="scientific">Salipiger pallidus</name>
    <dbReference type="NCBI Taxonomy" id="1775170"/>
    <lineage>
        <taxon>Bacteria</taxon>
        <taxon>Pseudomonadati</taxon>
        <taxon>Pseudomonadota</taxon>
        <taxon>Alphaproteobacteria</taxon>
        <taxon>Rhodobacterales</taxon>
        <taxon>Roseobacteraceae</taxon>
        <taxon>Salipiger</taxon>
    </lineage>
</organism>
<dbReference type="AlphaFoldDB" id="A0A8J3EHN0"/>
<dbReference type="EMBL" id="BMJV01000005">
    <property type="protein sequence ID" value="GGG75605.1"/>
    <property type="molecule type" value="Genomic_DNA"/>
</dbReference>
<accession>A0A8J3EHN0</accession>